<dbReference type="Proteomes" id="UP000254065">
    <property type="component" value="Unassembled WGS sequence"/>
</dbReference>
<feature type="compositionally biased region" description="Basic and acidic residues" evidence="1">
    <location>
        <begin position="1"/>
        <end position="10"/>
    </location>
</feature>
<reference evidence="2 3" key="1">
    <citation type="submission" date="2018-06" db="EMBL/GenBank/DDBJ databases">
        <authorList>
            <consortium name="Pathogen Informatics"/>
            <person name="Doyle S."/>
        </authorList>
    </citation>
    <scope>NUCLEOTIDE SEQUENCE [LARGE SCALE GENOMIC DNA]</scope>
    <source>
        <strain evidence="2 3">NCTC12877</strain>
    </source>
</reference>
<dbReference type="AlphaFoldDB" id="A0A378QYQ0"/>
<proteinExistence type="predicted"/>
<evidence type="ECO:0000313" key="3">
    <source>
        <dbReference type="Proteomes" id="UP000254065"/>
    </source>
</evidence>
<keyword evidence="3" id="KW-1185">Reference proteome</keyword>
<accession>A0A378QYQ0</accession>
<dbReference type="OrthoDB" id="6703657at2"/>
<dbReference type="STRING" id="1122244.GCA_000426885_02410"/>
<evidence type="ECO:0000313" key="2">
    <source>
        <dbReference type="EMBL" id="STZ07699.1"/>
    </source>
</evidence>
<name>A0A378QYQ0_9GAMM</name>
<evidence type="ECO:0000256" key="1">
    <source>
        <dbReference type="SAM" id="MobiDB-lite"/>
    </source>
</evidence>
<dbReference type="EMBL" id="UGQB01000004">
    <property type="protein sequence ID" value="STZ07699.1"/>
    <property type="molecule type" value="Genomic_DNA"/>
</dbReference>
<gene>
    <name evidence="2" type="ORF">NCTC12877_00676</name>
</gene>
<protein>
    <submittedName>
        <fullName evidence="2">Ribbon-helix-helix protein, copG family</fullName>
    </submittedName>
</protein>
<organism evidence="2 3">
    <name type="scientific">Moraxella caprae</name>
    <dbReference type="NCBI Taxonomy" id="90240"/>
    <lineage>
        <taxon>Bacteria</taxon>
        <taxon>Pseudomonadati</taxon>
        <taxon>Pseudomonadota</taxon>
        <taxon>Gammaproteobacteria</taxon>
        <taxon>Moraxellales</taxon>
        <taxon>Moraxellaceae</taxon>
        <taxon>Moraxella</taxon>
    </lineage>
</organism>
<feature type="region of interest" description="Disordered" evidence="1">
    <location>
        <begin position="1"/>
        <end position="39"/>
    </location>
</feature>
<sequence>MIQRRAKSEQDFINQADLSGKQPTEDKPSTKKGRKFTSHTIQMNEEEYQLLKELAQKYCQSHSGIIRYALKALAEQK</sequence>
<dbReference type="RefSeq" id="WP_029103754.1">
    <property type="nucleotide sequence ID" value="NZ_UGQB01000004.1"/>
</dbReference>